<keyword evidence="3 6" id="KW-0812">Transmembrane</keyword>
<feature type="transmembrane region" description="Helical" evidence="6">
    <location>
        <begin position="160"/>
        <end position="181"/>
    </location>
</feature>
<evidence type="ECO:0000313" key="8">
    <source>
        <dbReference type="EMBL" id="AOT72591.1"/>
    </source>
</evidence>
<dbReference type="PANTHER" id="PTHR32322:SF2">
    <property type="entry name" value="EAMA DOMAIN-CONTAINING PROTEIN"/>
    <property type="match status" value="1"/>
</dbReference>
<feature type="transmembrane region" description="Helical" evidence="6">
    <location>
        <begin position="253"/>
        <end position="274"/>
    </location>
</feature>
<sequence>MLQAHYGEIAAFATAICWTVTAVAFETAGRRVGSLSVNLIRLVMAFFLLGVFTFFTRGMFLPLDATRTMWFWLVLSGLIGFVLGDLFLFQAYVEVGSRISMLIMSTVPPITALLGFIILGERISVMNLLGMMITISGIALVILVKNTGEDKVELSKPLKGLIYAFIGALGQALGLILSKFGMGNYSPFAATQIRIIAGIIGFIIVVTLRQGWENLFTSTKDRKAMSVIAIGAAFGPFIGVSLSLFAIQYTTTGIASTIMSITPVLIIPAAILIFKERVTRKEMLGAFITVIGVALLFL</sequence>
<organism evidence="8 9">
    <name type="scientific">Geosporobacter ferrireducens</name>
    <dbReference type="NCBI Taxonomy" id="1424294"/>
    <lineage>
        <taxon>Bacteria</taxon>
        <taxon>Bacillati</taxon>
        <taxon>Bacillota</taxon>
        <taxon>Clostridia</taxon>
        <taxon>Peptostreptococcales</taxon>
        <taxon>Thermotaleaceae</taxon>
        <taxon>Geosporobacter</taxon>
    </lineage>
</organism>
<dbReference type="AlphaFoldDB" id="A0A1D8GNS6"/>
<feature type="domain" description="EamA" evidence="7">
    <location>
        <begin position="6"/>
        <end position="142"/>
    </location>
</feature>
<feature type="transmembrane region" description="Helical" evidence="6">
    <location>
        <begin position="224"/>
        <end position="247"/>
    </location>
</feature>
<evidence type="ECO:0000256" key="2">
    <source>
        <dbReference type="ARBA" id="ARBA00007362"/>
    </source>
</evidence>
<dbReference type="Gene3D" id="1.10.3730.20">
    <property type="match status" value="1"/>
</dbReference>
<comment type="similarity">
    <text evidence="2">Belongs to the EamA transporter family.</text>
</comment>
<dbReference type="Pfam" id="PF00892">
    <property type="entry name" value="EamA"/>
    <property type="match status" value="2"/>
</dbReference>
<evidence type="ECO:0000256" key="5">
    <source>
        <dbReference type="ARBA" id="ARBA00023136"/>
    </source>
</evidence>
<comment type="subcellular location">
    <subcellularLocation>
        <location evidence="1">Membrane</location>
        <topology evidence="1">Multi-pass membrane protein</topology>
    </subcellularLocation>
</comment>
<feature type="transmembrane region" description="Helical" evidence="6">
    <location>
        <begin position="125"/>
        <end position="148"/>
    </location>
</feature>
<accession>A0A1D8GNS6</accession>
<dbReference type="InterPro" id="IPR050638">
    <property type="entry name" value="AA-Vitamin_Transporters"/>
</dbReference>
<evidence type="ECO:0000256" key="3">
    <source>
        <dbReference type="ARBA" id="ARBA00022692"/>
    </source>
</evidence>
<dbReference type="OrthoDB" id="161804at2"/>
<evidence type="ECO:0000256" key="4">
    <source>
        <dbReference type="ARBA" id="ARBA00022989"/>
    </source>
</evidence>
<feature type="transmembrane region" description="Helical" evidence="6">
    <location>
        <begin position="69"/>
        <end position="89"/>
    </location>
</feature>
<evidence type="ECO:0000256" key="1">
    <source>
        <dbReference type="ARBA" id="ARBA00004141"/>
    </source>
</evidence>
<proteinExistence type="inferred from homology"/>
<dbReference type="EMBL" id="CP017269">
    <property type="protein sequence ID" value="AOT72591.1"/>
    <property type="molecule type" value="Genomic_DNA"/>
</dbReference>
<feature type="transmembrane region" description="Helical" evidence="6">
    <location>
        <begin position="101"/>
        <end position="119"/>
    </location>
</feature>
<dbReference type="Proteomes" id="UP000095743">
    <property type="component" value="Chromosome"/>
</dbReference>
<dbReference type="RefSeq" id="WP_069980900.1">
    <property type="nucleotide sequence ID" value="NZ_CP017269.1"/>
</dbReference>
<dbReference type="GO" id="GO:0016020">
    <property type="term" value="C:membrane"/>
    <property type="evidence" value="ECO:0007669"/>
    <property type="project" value="UniProtKB-SubCell"/>
</dbReference>
<dbReference type="STRING" id="1424294.Gferi_25380"/>
<protein>
    <recommendedName>
        <fullName evidence="7">EamA domain-containing protein</fullName>
    </recommendedName>
</protein>
<dbReference type="KEGG" id="gfe:Gferi_25380"/>
<dbReference type="InterPro" id="IPR037185">
    <property type="entry name" value="EmrE-like"/>
</dbReference>
<feature type="transmembrane region" description="Helical" evidence="6">
    <location>
        <begin position="193"/>
        <end position="212"/>
    </location>
</feature>
<evidence type="ECO:0000259" key="7">
    <source>
        <dbReference type="Pfam" id="PF00892"/>
    </source>
</evidence>
<keyword evidence="9" id="KW-1185">Reference proteome</keyword>
<feature type="domain" description="EamA" evidence="7">
    <location>
        <begin position="159"/>
        <end position="297"/>
    </location>
</feature>
<name>A0A1D8GNS6_9FIRM</name>
<feature type="transmembrane region" description="Helical" evidence="6">
    <location>
        <begin position="37"/>
        <end position="57"/>
    </location>
</feature>
<reference evidence="8 9" key="1">
    <citation type="submission" date="2016-09" db="EMBL/GenBank/DDBJ databases">
        <title>Genomic analysis reveals versatility of anaerobic energy metabolism of Geosporobacter ferrireducens IRF9 of phylum Firmicutes.</title>
        <authorList>
            <person name="Kim S.-J."/>
        </authorList>
    </citation>
    <scope>NUCLEOTIDE SEQUENCE [LARGE SCALE GENOMIC DNA]</scope>
    <source>
        <strain evidence="8 9">IRF9</strain>
    </source>
</reference>
<evidence type="ECO:0000313" key="9">
    <source>
        <dbReference type="Proteomes" id="UP000095743"/>
    </source>
</evidence>
<gene>
    <name evidence="8" type="ORF">Gferi_25380</name>
</gene>
<dbReference type="PANTHER" id="PTHR32322">
    <property type="entry name" value="INNER MEMBRANE TRANSPORTER"/>
    <property type="match status" value="1"/>
</dbReference>
<dbReference type="InterPro" id="IPR000620">
    <property type="entry name" value="EamA_dom"/>
</dbReference>
<feature type="transmembrane region" description="Helical" evidence="6">
    <location>
        <begin position="6"/>
        <end position="25"/>
    </location>
</feature>
<keyword evidence="4 6" id="KW-1133">Transmembrane helix</keyword>
<dbReference type="SUPFAM" id="SSF103481">
    <property type="entry name" value="Multidrug resistance efflux transporter EmrE"/>
    <property type="match status" value="2"/>
</dbReference>
<keyword evidence="5 6" id="KW-0472">Membrane</keyword>
<evidence type="ECO:0000256" key="6">
    <source>
        <dbReference type="SAM" id="Phobius"/>
    </source>
</evidence>